<evidence type="ECO:0000313" key="2">
    <source>
        <dbReference type="Proteomes" id="UP000434172"/>
    </source>
</evidence>
<dbReference type="Proteomes" id="UP000434172">
    <property type="component" value="Unassembled WGS sequence"/>
</dbReference>
<evidence type="ECO:0000313" key="1">
    <source>
        <dbReference type="EMBL" id="KAF0314829.1"/>
    </source>
</evidence>
<organism evidence="1 2">
    <name type="scientific">Colletotrichum asianum</name>
    <dbReference type="NCBI Taxonomy" id="702518"/>
    <lineage>
        <taxon>Eukaryota</taxon>
        <taxon>Fungi</taxon>
        <taxon>Dikarya</taxon>
        <taxon>Ascomycota</taxon>
        <taxon>Pezizomycotina</taxon>
        <taxon>Sordariomycetes</taxon>
        <taxon>Hypocreomycetidae</taxon>
        <taxon>Glomerellales</taxon>
        <taxon>Glomerellaceae</taxon>
        <taxon>Colletotrichum</taxon>
        <taxon>Colletotrichum gloeosporioides species complex</taxon>
    </lineage>
</organism>
<comment type="caution">
    <text evidence="1">The sequence shown here is derived from an EMBL/GenBank/DDBJ whole genome shotgun (WGS) entry which is preliminary data.</text>
</comment>
<protein>
    <submittedName>
        <fullName evidence="1">Uncharacterized protein</fullName>
    </submittedName>
</protein>
<reference evidence="1 2" key="1">
    <citation type="submission" date="2019-12" db="EMBL/GenBank/DDBJ databases">
        <title>A genome sequence resource for the geographically widespread anthracnose pathogen Colletotrichum asianum.</title>
        <authorList>
            <person name="Meng Y."/>
        </authorList>
    </citation>
    <scope>NUCLEOTIDE SEQUENCE [LARGE SCALE GENOMIC DNA]</scope>
    <source>
        <strain evidence="1 2">ICMP 18580</strain>
    </source>
</reference>
<accession>A0A8H3ZCV5</accession>
<dbReference type="AlphaFoldDB" id="A0A8H3ZCV5"/>
<dbReference type="EMBL" id="WOWK01000346">
    <property type="protein sequence ID" value="KAF0314829.1"/>
    <property type="molecule type" value="Genomic_DNA"/>
</dbReference>
<name>A0A8H3ZCV5_9PEZI</name>
<proteinExistence type="predicted"/>
<sequence>MSALRKEYKNTNPALGTPFFEKTAKDIATQNNIYTLNEALDFGEHSNSDQERFIVVALDRTLKNTSKRDPLYTMIEVMNTPNGLRVEATYVSGYPEE</sequence>
<keyword evidence="2" id="KW-1185">Reference proteome</keyword>
<gene>
    <name evidence="1" type="ORF">GQ607_017939</name>
</gene>